<dbReference type="InterPro" id="IPR053139">
    <property type="entry name" value="Surface_bspA-like"/>
</dbReference>
<dbReference type="InterPro" id="IPR032675">
    <property type="entry name" value="LRR_dom_sf"/>
</dbReference>
<dbReference type="Proteomes" id="UP000254794">
    <property type="component" value="Unassembled WGS sequence"/>
</dbReference>
<dbReference type="InterPro" id="IPR026906">
    <property type="entry name" value="LRR_5"/>
</dbReference>
<dbReference type="Gene3D" id="3.80.10.10">
    <property type="entry name" value="Ribonuclease Inhibitor"/>
    <property type="match status" value="1"/>
</dbReference>
<keyword evidence="2" id="KW-1185">Reference proteome</keyword>
<dbReference type="SUPFAM" id="SSF52058">
    <property type="entry name" value="L domain-like"/>
    <property type="match status" value="1"/>
</dbReference>
<evidence type="ECO:0000313" key="1">
    <source>
        <dbReference type="EMBL" id="STX81441.1"/>
    </source>
</evidence>
<gene>
    <name evidence="1" type="ORF">NCTC13316_03312</name>
</gene>
<dbReference type="OrthoDB" id="5638475at2"/>
<accession>A0A378KD56</accession>
<evidence type="ECO:0000313" key="2">
    <source>
        <dbReference type="Proteomes" id="UP000254794"/>
    </source>
</evidence>
<proteinExistence type="predicted"/>
<dbReference type="PANTHER" id="PTHR45661:SF3">
    <property type="entry name" value="IG-LIKE DOMAIN-CONTAINING PROTEIN"/>
    <property type="match status" value="1"/>
</dbReference>
<dbReference type="AlphaFoldDB" id="A0A378KD56"/>
<evidence type="ECO:0008006" key="3">
    <source>
        <dbReference type="Google" id="ProtNLM"/>
    </source>
</evidence>
<protein>
    <recommendedName>
        <fullName evidence="3">Leucine-rich repeat domain-containing protein</fullName>
    </recommendedName>
</protein>
<dbReference type="RefSeq" id="WP_115332827.1">
    <property type="nucleotide sequence ID" value="NZ_CAAAHP010000016.1"/>
</dbReference>
<dbReference type="Pfam" id="PF13306">
    <property type="entry name" value="LRR_5"/>
    <property type="match status" value="1"/>
</dbReference>
<organism evidence="1 2">
    <name type="scientific">Legionella busanensis</name>
    <dbReference type="NCBI Taxonomy" id="190655"/>
    <lineage>
        <taxon>Bacteria</taxon>
        <taxon>Pseudomonadati</taxon>
        <taxon>Pseudomonadota</taxon>
        <taxon>Gammaproteobacteria</taxon>
        <taxon>Legionellales</taxon>
        <taxon>Legionellaceae</taxon>
        <taxon>Legionella</taxon>
    </lineage>
</organism>
<name>A0A378KD56_9GAMM</name>
<dbReference type="PANTHER" id="PTHR45661">
    <property type="entry name" value="SURFACE ANTIGEN"/>
    <property type="match status" value="1"/>
</dbReference>
<dbReference type="EMBL" id="UGOD01000004">
    <property type="protein sequence ID" value="STX81441.1"/>
    <property type="molecule type" value="Genomic_DNA"/>
</dbReference>
<sequence>MQLNSDKKKLLKVENDDIDSRGAFNVPNGITSIEKNAFGGCVDLKMLILPNSITKIGEGAFFGCTSLQTVTIPNRVIRLEDWLFYGCTSLQKVIIPNKVASIGFRTFKECTSLRLLSIPSSVTWIHSQAFEDCTNLTTIIIANDNYANILHAEIRAKAITQYLFNEVRQLQAIHLSKLTQTPQTNPLYRFFNYTSVKNNLSDLGQNRQRVIEKQHGFLSQDMLRQINYFLIDDNCYYQKARALILKEPLPQSENQLKEYDKRLATIIDDCIAKANEFTQTKTNKFVPSSVSEIHRHNNACILI</sequence>
<reference evidence="1 2" key="1">
    <citation type="submission" date="2018-06" db="EMBL/GenBank/DDBJ databases">
        <authorList>
            <consortium name="Pathogen Informatics"/>
            <person name="Doyle S."/>
        </authorList>
    </citation>
    <scope>NUCLEOTIDE SEQUENCE [LARGE SCALE GENOMIC DNA]</scope>
    <source>
        <strain evidence="1 2">NCTC13316</strain>
    </source>
</reference>